<reference evidence="10" key="1">
    <citation type="submission" date="2018-12" db="EMBL/GenBank/DDBJ databases">
        <authorList>
            <person name="Yazar S."/>
        </authorList>
    </citation>
    <scope>NUCLEOTIDE SEQUENCE [LARGE SCALE GENOMIC DNA]</scope>
</reference>
<evidence type="ECO:0000313" key="10">
    <source>
        <dbReference type="Proteomes" id="UP000314987"/>
    </source>
</evidence>
<dbReference type="Gene3D" id="2.40.10.10">
    <property type="entry name" value="Trypsin-like serine proteases"/>
    <property type="match status" value="2"/>
</dbReference>
<dbReference type="Ensembl" id="ENSVURT00010021642.1">
    <property type="protein sequence ID" value="ENSVURP00010019031.1"/>
    <property type="gene ID" value="ENSVURG00010014495.1"/>
</dbReference>
<dbReference type="GO" id="GO:0004252">
    <property type="term" value="F:serine-type endopeptidase activity"/>
    <property type="evidence" value="ECO:0007669"/>
    <property type="project" value="InterPro"/>
</dbReference>
<dbReference type="InterPro" id="IPR001254">
    <property type="entry name" value="Trypsin_dom"/>
</dbReference>
<evidence type="ECO:0000256" key="6">
    <source>
        <dbReference type="ARBA" id="ARBA00022825"/>
    </source>
</evidence>
<proteinExistence type="predicted"/>
<evidence type="ECO:0000259" key="8">
    <source>
        <dbReference type="PROSITE" id="PS50240"/>
    </source>
</evidence>
<sequence>DGQYIALPMLYDDMDEMDLPYLVYLRSSFQSCIGTLIHPQWIVTAAHFPITLNLLCGLTNHSNGRFGKQELPYEKVISHPNFTSISSEHDIMLIKLATSIQLTKKFQSVKLPPEDINMDTQCVLSVWSWSDNNFKQDADILQIFRTDWIPNSQCVYSYPGKLTKNTLCVGVMTEISYKCLEVSASPAICGGFLQGILSWTDGCILVGDVGIFTKVYNYVPWIEKIISTH</sequence>
<dbReference type="Pfam" id="PF00089">
    <property type="entry name" value="Trypsin"/>
    <property type="match status" value="1"/>
</dbReference>
<feature type="domain" description="Peptidase S1" evidence="8">
    <location>
        <begin position="1"/>
        <end position="227"/>
    </location>
</feature>
<keyword evidence="10" id="KW-1185">Reference proteome</keyword>
<evidence type="ECO:0000256" key="2">
    <source>
        <dbReference type="ARBA" id="ARBA00022525"/>
    </source>
</evidence>
<name>A0A4X2LAC1_VOMUR</name>
<keyword evidence="6" id="KW-0720">Serine protease</keyword>
<reference evidence="9" key="2">
    <citation type="submission" date="2025-08" db="UniProtKB">
        <authorList>
            <consortium name="Ensembl"/>
        </authorList>
    </citation>
    <scope>IDENTIFICATION</scope>
</reference>
<dbReference type="SUPFAM" id="SSF50494">
    <property type="entry name" value="Trypsin-like serine proteases"/>
    <property type="match status" value="1"/>
</dbReference>
<dbReference type="GeneTree" id="ENSGT01020000230389"/>
<dbReference type="PANTHER" id="PTHR24264:SF65">
    <property type="entry name" value="SRCR DOMAIN-CONTAINING PROTEIN"/>
    <property type="match status" value="1"/>
</dbReference>
<organism evidence="9 10">
    <name type="scientific">Vombatus ursinus</name>
    <name type="common">Common wombat</name>
    <dbReference type="NCBI Taxonomy" id="29139"/>
    <lineage>
        <taxon>Eukaryota</taxon>
        <taxon>Metazoa</taxon>
        <taxon>Chordata</taxon>
        <taxon>Craniata</taxon>
        <taxon>Vertebrata</taxon>
        <taxon>Euteleostomi</taxon>
        <taxon>Mammalia</taxon>
        <taxon>Metatheria</taxon>
        <taxon>Diprotodontia</taxon>
        <taxon>Vombatidae</taxon>
        <taxon>Vombatus</taxon>
    </lineage>
</organism>
<protein>
    <recommendedName>
        <fullName evidence="8">Peptidase S1 domain-containing protein</fullName>
    </recommendedName>
</protein>
<dbReference type="AlphaFoldDB" id="A0A4X2LAC1"/>
<evidence type="ECO:0000256" key="3">
    <source>
        <dbReference type="ARBA" id="ARBA00022670"/>
    </source>
</evidence>
<keyword evidence="3" id="KW-0645">Protease</keyword>
<reference evidence="9" key="3">
    <citation type="submission" date="2025-09" db="UniProtKB">
        <authorList>
            <consortium name="Ensembl"/>
        </authorList>
    </citation>
    <scope>IDENTIFICATION</scope>
</reference>
<dbReference type="STRING" id="29139.ENSVURP00010019031"/>
<keyword evidence="4" id="KW-0732">Signal</keyword>
<evidence type="ECO:0000256" key="1">
    <source>
        <dbReference type="ARBA" id="ARBA00004613"/>
    </source>
</evidence>
<keyword evidence="2" id="KW-0964">Secreted</keyword>
<keyword evidence="5" id="KW-0378">Hydrolase</keyword>
<dbReference type="PROSITE" id="PS50240">
    <property type="entry name" value="TRYPSIN_DOM"/>
    <property type="match status" value="1"/>
</dbReference>
<comment type="subcellular location">
    <subcellularLocation>
        <location evidence="1">Secreted</location>
    </subcellularLocation>
</comment>
<evidence type="ECO:0000256" key="4">
    <source>
        <dbReference type="ARBA" id="ARBA00022729"/>
    </source>
</evidence>
<dbReference type="GO" id="GO:0006508">
    <property type="term" value="P:proteolysis"/>
    <property type="evidence" value="ECO:0007669"/>
    <property type="project" value="UniProtKB-KW"/>
</dbReference>
<dbReference type="InterPro" id="IPR001314">
    <property type="entry name" value="Peptidase_S1A"/>
</dbReference>
<keyword evidence="7" id="KW-1015">Disulfide bond</keyword>
<dbReference type="GO" id="GO:2000243">
    <property type="term" value="P:positive regulation of reproductive process"/>
    <property type="evidence" value="ECO:0007669"/>
    <property type="project" value="UniProtKB-ARBA"/>
</dbReference>
<dbReference type="OMA" id="IEYDLML"/>
<dbReference type="PANTHER" id="PTHR24264">
    <property type="entry name" value="TRYPSIN-RELATED"/>
    <property type="match status" value="1"/>
</dbReference>
<accession>A0A4X2LAC1</accession>
<dbReference type="InterPro" id="IPR043504">
    <property type="entry name" value="Peptidase_S1_PA_chymotrypsin"/>
</dbReference>
<evidence type="ECO:0000256" key="7">
    <source>
        <dbReference type="ARBA" id="ARBA00023157"/>
    </source>
</evidence>
<dbReference type="GO" id="GO:0005615">
    <property type="term" value="C:extracellular space"/>
    <property type="evidence" value="ECO:0007669"/>
    <property type="project" value="TreeGrafter"/>
</dbReference>
<evidence type="ECO:0000313" key="9">
    <source>
        <dbReference type="Ensembl" id="ENSVURP00010019031.1"/>
    </source>
</evidence>
<dbReference type="Proteomes" id="UP000314987">
    <property type="component" value="Unassembled WGS sequence"/>
</dbReference>
<dbReference type="FunFam" id="2.40.10.10:FF:000005">
    <property type="entry name" value="Serine protease 37"/>
    <property type="match status" value="1"/>
</dbReference>
<dbReference type="CDD" id="cd00190">
    <property type="entry name" value="Tryp_SPc"/>
    <property type="match status" value="1"/>
</dbReference>
<dbReference type="InterPro" id="IPR050127">
    <property type="entry name" value="Serine_Proteases_S1"/>
</dbReference>
<evidence type="ECO:0000256" key="5">
    <source>
        <dbReference type="ARBA" id="ARBA00022801"/>
    </source>
</evidence>
<dbReference type="PRINTS" id="PR00722">
    <property type="entry name" value="CHYMOTRYPSIN"/>
</dbReference>
<dbReference type="InterPro" id="IPR009003">
    <property type="entry name" value="Peptidase_S1_PA"/>
</dbReference>
<dbReference type="FunFam" id="2.40.10.10:FF:000049">
    <property type="entry name" value="probable inactive serine protease 37"/>
    <property type="match status" value="1"/>
</dbReference>
<dbReference type="SMART" id="SM00020">
    <property type="entry name" value="Tryp_SPc"/>
    <property type="match status" value="1"/>
</dbReference>